<protein>
    <submittedName>
        <fullName evidence="1">Uncharacterized protein</fullName>
    </submittedName>
</protein>
<reference evidence="1 2" key="1">
    <citation type="submission" date="2024-01" db="EMBL/GenBank/DDBJ databases">
        <title>A telomere-to-telomere, gap-free genome of sweet tea (Lithocarpus litseifolius).</title>
        <authorList>
            <person name="Zhou J."/>
        </authorList>
    </citation>
    <scope>NUCLEOTIDE SEQUENCE [LARGE SCALE GENOMIC DNA]</scope>
    <source>
        <strain evidence="1">Zhou-2022a</strain>
        <tissue evidence="1">Leaf</tissue>
    </source>
</reference>
<dbReference type="EMBL" id="JAZDWU010000007">
    <property type="protein sequence ID" value="KAK9997656.1"/>
    <property type="molecule type" value="Genomic_DNA"/>
</dbReference>
<keyword evidence="2" id="KW-1185">Reference proteome</keyword>
<evidence type="ECO:0000313" key="2">
    <source>
        <dbReference type="Proteomes" id="UP001459277"/>
    </source>
</evidence>
<dbReference type="Proteomes" id="UP001459277">
    <property type="component" value="Unassembled WGS sequence"/>
</dbReference>
<accession>A0AAW2CHN2</accession>
<organism evidence="1 2">
    <name type="scientific">Lithocarpus litseifolius</name>
    <dbReference type="NCBI Taxonomy" id="425828"/>
    <lineage>
        <taxon>Eukaryota</taxon>
        <taxon>Viridiplantae</taxon>
        <taxon>Streptophyta</taxon>
        <taxon>Embryophyta</taxon>
        <taxon>Tracheophyta</taxon>
        <taxon>Spermatophyta</taxon>
        <taxon>Magnoliopsida</taxon>
        <taxon>eudicotyledons</taxon>
        <taxon>Gunneridae</taxon>
        <taxon>Pentapetalae</taxon>
        <taxon>rosids</taxon>
        <taxon>fabids</taxon>
        <taxon>Fagales</taxon>
        <taxon>Fagaceae</taxon>
        <taxon>Lithocarpus</taxon>
    </lineage>
</organism>
<name>A0AAW2CHN2_9ROSI</name>
<comment type="caution">
    <text evidence="1">The sequence shown here is derived from an EMBL/GenBank/DDBJ whole genome shotgun (WGS) entry which is preliminary data.</text>
</comment>
<gene>
    <name evidence="1" type="ORF">SO802_022342</name>
</gene>
<sequence length="66" mass="7517">MGYLTVPAVCPLLQWLSSLGANLLHISMIDIKKLLLISLEVRCEVIIQWCIYQKSAENFRTHSDSI</sequence>
<proteinExistence type="predicted"/>
<evidence type="ECO:0000313" key="1">
    <source>
        <dbReference type="EMBL" id="KAK9997656.1"/>
    </source>
</evidence>
<dbReference type="AlphaFoldDB" id="A0AAW2CHN2"/>